<dbReference type="InterPro" id="IPR000847">
    <property type="entry name" value="LysR_HTH_N"/>
</dbReference>
<dbReference type="GO" id="GO:0003677">
    <property type="term" value="F:DNA binding"/>
    <property type="evidence" value="ECO:0007669"/>
    <property type="project" value="UniProtKB-KW"/>
</dbReference>
<dbReference type="RefSeq" id="WP_208505422.1">
    <property type="nucleotide sequence ID" value="NZ_JAGFOA010000008.1"/>
</dbReference>
<dbReference type="PANTHER" id="PTHR30346">
    <property type="entry name" value="TRANSCRIPTIONAL DUAL REGULATOR HCAR-RELATED"/>
    <property type="match status" value="1"/>
</dbReference>
<dbReference type="Pfam" id="PF03466">
    <property type="entry name" value="LysR_substrate"/>
    <property type="match status" value="1"/>
</dbReference>
<keyword evidence="2" id="KW-0805">Transcription regulation</keyword>
<dbReference type="GO" id="GO:0032993">
    <property type="term" value="C:protein-DNA complex"/>
    <property type="evidence" value="ECO:0007669"/>
    <property type="project" value="TreeGrafter"/>
</dbReference>
<dbReference type="InterPro" id="IPR036390">
    <property type="entry name" value="WH_DNA-bd_sf"/>
</dbReference>
<dbReference type="GO" id="GO:0003700">
    <property type="term" value="F:DNA-binding transcription factor activity"/>
    <property type="evidence" value="ECO:0007669"/>
    <property type="project" value="InterPro"/>
</dbReference>
<accession>A0A939QUS7</accession>
<evidence type="ECO:0000259" key="5">
    <source>
        <dbReference type="PROSITE" id="PS50931"/>
    </source>
</evidence>
<dbReference type="Pfam" id="PF00126">
    <property type="entry name" value="HTH_1"/>
    <property type="match status" value="1"/>
</dbReference>
<evidence type="ECO:0000313" key="6">
    <source>
        <dbReference type="EMBL" id="MBO3665066.1"/>
    </source>
</evidence>
<proteinExistence type="inferred from homology"/>
<evidence type="ECO:0000256" key="4">
    <source>
        <dbReference type="ARBA" id="ARBA00023163"/>
    </source>
</evidence>
<dbReference type="PANTHER" id="PTHR30346:SF0">
    <property type="entry name" value="HCA OPERON TRANSCRIPTIONAL ACTIVATOR HCAR"/>
    <property type="match status" value="1"/>
</dbReference>
<dbReference type="Proteomes" id="UP000680132">
    <property type="component" value="Unassembled WGS sequence"/>
</dbReference>
<dbReference type="SUPFAM" id="SSF46785">
    <property type="entry name" value="Winged helix' DNA-binding domain"/>
    <property type="match status" value="1"/>
</dbReference>
<evidence type="ECO:0000256" key="3">
    <source>
        <dbReference type="ARBA" id="ARBA00023125"/>
    </source>
</evidence>
<reference evidence="6" key="1">
    <citation type="submission" date="2021-03" db="EMBL/GenBank/DDBJ databases">
        <title>Microbacterium sp. nov., a novel actinobacterium isolated from cow dung.</title>
        <authorList>
            <person name="Zhang L."/>
        </authorList>
    </citation>
    <scope>NUCLEOTIDE SEQUENCE</scope>
    <source>
        <strain evidence="6">NEAU-LLB</strain>
    </source>
</reference>
<feature type="domain" description="HTH lysR-type" evidence="5">
    <location>
        <begin position="3"/>
        <end position="60"/>
    </location>
</feature>
<evidence type="ECO:0000313" key="7">
    <source>
        <dbReference type="Proteomes" id="UP000680132"/>
    </source>
</evidence>
<comment type="similarity">
    <text evidence="1">Belongs to the LysR transcriptional regulatory family.</text>
</comment>
<dbReference type="EMBL" id="JAGFOA010000008">
    <property type="protein sequence ID" value="MBO3665066.1"/>
    <property type="molecule type" value="Genomic_DNA"/>
</dbReference>
<sequence length="295" mass="31671">MNVTAAQVRYFVAVADELHFGRAADRLRIAAPSLSQQIARLERALGARLFERDPRGVTLTAAGRELLPLAREAERTHRAVDRWRPGGEALAVLRVGVVAAGAGGVTTRILRQVVEGEPRVRVELVRLAFFEGARALRHGDVDLVIGPAEEASGEGIVTERLADETRVLVVSADHPLASRSSVAIADTDELGFVTIGDVPPPVRDWWLVDPRPSGIRPRVVARADGVEGLMELCAAGIGVNIAAASAETHYRREDLAFVPIDDIPPARIDLSWRAGPVTAPVAAFLAVARRVRDAA</sequence>
<comment type="caution">
    <text evidence="6">The sequence shown here is derived from an EMBL/GenBank/DDBJ whole genome shotgun (WGS) entry which is preliminary data.</text>
</comment>
<evidence type="ECO:0000256" key="1">
    <source>
        <dbReference type="ARBA" id="ARBA00009437"/>
    </source>
</evidence>
<evidence type="ECO:0000256" key="2">
    <source>
        <dbReference type="ARBA" id="ARBA00023015"/>
    </source>
</evidence>
<dbReference type="PROSITE" id="PS50931">
    <property type="entry name" value="HTH_LYSR"/>
    <property type="match status" value="1"/>
</dbReference>
<dbReference type="AlphaFoldDB" id="A0A939QUS7"/>
<dbReference type="FunFam" id="1.10.10.10:FF:000001">
    <property type="entry name" value="LysR family transcriptional regulator"/>
    <property type="match status" value="1"/>
</dbReference>
<keyword evidence="7" id="KW-1185">Reference proteome</keyword>
<organism evidence="6 7">
    <name type="scientific">Microbacterium stercoris</name>
    <dbReference type="NCBI Taxonomy" id="2820289"/>
    <lineage>
        <taxon>Bacteria</taxon>
        <taxon>Bacillati</taxon>
        <taxon>Actinomycetota</taxon>
        <taxon>Actinomycetes</taxon>
        <taxon>Micrococcales</taxon>
        <taxon>Microbacteriaceae</taxon>
        <taxon>Microbacterium</taxon>
    </lineage>
</organism>
<keyword evidence="4" id="KW-0804">Transcription</keyword>
<dbReference type="SUPFAM" id="SSF53850">
    <property type="entry name" value="Periplasmic binding protein-like II"/>
    <property type="match status" value="1"/>
</dbReference>
<dbReference type="PRINTS" id="PR00039">
    <property type="entry name" value="HTHLYSR"/>
</dbReference>
<gene>
    <name evidence="6" type="ORF">J5V96_16325</name>
</gene>
<dbReference type="Gene3D" id="1.10.10.10">
    <property type="entry name" value="Winged helix-like DNA-binding domain superfamily/Winged helix DNA-binding domain"/>
    <property type="match status" value="1"/>
</dbReference>
<dbReference type="Gene3D" id="3.40.190.10">
    <property type="entry name" value="Periplasmic binding protein-like II"/>
    <property type="match status" value="2"/>
</dbReference>
<dbReference type="InterPro" id="IPR005119">
    <property type="entry name" value="LysR_subst-bd"/>
</dbReference>
<keyword evidence="3" id="KW-0238">DNA-binding</keyword>
<name>A0A939QUS7_9MICO</name>
<dbReference type="InterPro" id="IPR036388">
    <property type="entry name" value="WH-like_DNA-bd_sf"/>
</dbReference>
<dbReference type="CDD" id="cd08414">
    <property type="entry name" value="PBP2_LTTR_aromatics_like"/>
    <property type="match status" value="1"/>
</dbReference>
<protein>
    <submittedName>
        <fullName evidence="6">LysR family transcriptional regulator</fullName>
    </submittedName>
</protein>